<accession>A0AC61QPY3</accession>
<sequence>MKQNEKEFMQMVRANKSTIYTVCYMFSKDSDEVDDLFQEILVNLWQGYSRFEGRSNIKTWVYRVSLNVCITLDKKKKRKRAVEGVLSGVSPFDDTDSNARQMEMLRKRIAKLGPFDRAIILLWLENMSYEEIGDVVGITAKNVSVRLFRIKEELKRMNSQGNEC</sequence>
<proteinExistence type="predicted"/>
<dbReference type="EMBL" id="SRZC01000012">
    <property type="protein sequence ID" value="TGX82065.1"/>
    <property type="molecule type" value="Genomic_DNA"/>
</dbReference>
<protein>
    <submittedName>
        <fullName evidence="1">Sigma-70 family RNA polymerase sigma factor</fullName>
    </submittedName>
</protein>
<comment type="caution">
    <text evidence="1">The sequence shown here is derived from an EMBL/GenBank/DDBJ whole genome shotgun (WGS) entry which is preliminary data.</text>
</comment>
<reference evidence="1" key="1">
    <citation type="submission" date="2019-04" db="EMBL/GenBank/DDBJ databases">
        <title>Microbes associate with the intestines of laboratory mice.</title>
        <authorList>
            <person name="Navarre W."/>
            <person name="Wong E."/>
            <person name="Huang K."/>
            <person name="Tropini C."/>
            <person name="Ng K."/>
            <person name="Yu B."/>
        </authorList>
    </citation>
    <scope>NUCLEOTIDE SEQUENCE</scope>
    <source>
        <strain evidence="1">NM73_A23</strain>
    </source>
</reference>
<organism evidence="1 2">
    <name type="scientific">Palleniella muris</name>
    <dbReference type="NCBI Taxonomy" id="3038145"/>
    <lineage>
        <taxon>Bacteria</taxon>
        <taxon>Pseudomonadati</taxon>
        <taxon>Bacteroidota</taxon>
        <taxon>Bacteroidia</taxon>
        <taxon>Bacteroidales</taxon>
        <taxon>Prevotellaceae</taxon>
        <taxon>Palleniella</taxon>
    </lineage>
</organism>
<evidence type="ECO:0000313" key="2">
    <source>
        <dbReference type="Proteomes" id="UP000308886"/>
    </source>
</evidence>
<gene>
    <name evidence="1" type="ORF">E5358_08370</name>
</gene>
<keyword evidence="2" id="KW-1185">Reference proteome</keyword>
<name>A0AC61QPY3_9BACT</name>
<dbReference type="Proteomes" id="UP000308886">
    <property type="component" value="Unassembled WGS sequence"/>
</dbReference>
<evidence type="ECO:0000313" key="1">
    <source>
        <dbReference type="EMBL" id="TGX82065.1"/>
    </source>
</evidence>